<proteinExistence type="predicted"/>
<comment type="caution">
    <text evidence="1">The sequence shown here is derived from an EMBL/GenBank/DDBJ whole genome shotgun (WGS) entry which is preliminary data.</text>
</comment>
<dbReference type="EMBL" id="JAULUE010002058">
    <property type="protein sequence ID" value="KAK5888119.1"/>
    <property type="molecule type" value="Genomic_DNA"/>
</dbReference>
<dbReference type="AlphaFoldDB" id="A0AAN8BNS2"/>
<reference evidence="1 2" key="1">
    <citation type="journal article" date="2023" name="Mol. Biol. Evol.">
        <title>Genomics of Secondarily Temperate Adaptation in the Only Non-Antarctic Icefish.</title>
        <authorList>
            <person name="Rivera-Colon A.G."/>
            <person name="Rayamajhi N."/>
            <person name="Minhas B.F."/>
            <person name="Madrigal G."/>
            <person name="Bilyk K.T."/>
            <person name="Yoon V."/>
            <person name="Hune M."/>
            <person name="Gregory S."/>
            <person name="Cheng C.H.C."/>
            <person name="Catchen J.M."/>
        </authorList>
    </citation>
    <scope>NUCLEOTIDE SEQUENCE [LARGE SCALE GENOMIC DNA]</scope>
    <source>
        <strain evidence="1">JC2023a</strain>
    </source>
</reference>
<dbReference type="Proteomes" id="UP001335648">
    <property type="component" value="Unassembled WGS sequence"/>
</dbReference>
<keyword evidence="2" id="KW-1185">Reference proteome</keyword>
<name>A0AAN8BNS2_9TELE</name>
<evidence type="ECO:0000313" key="1">
    <source>
        <dbReference type="EMBL" id="KAK5888119.1"/>
    </source>
</evidence>
<protein>
    <submittedName>
        <fullName evidence="1">Uncharacterized protein</fullName>
    </submittedName>
</protein>
<organism evidence="1 2">
    <name type="scientific">Champsocephalus esox</name>
    <name type="common">pike icefish</name>
    <dbReference type="NCBI Taxonomy" id="159716"/>
    <lineage>
        <taxon>Eukaryota</taxon>
        <taxon>Metazoa</taxon>
        <taxon>Chordata</taxon>
        <taxon>Craniata</taxon>
        <taxon>Vertebrata</taxon>
        <taxon>Euteleostomi</taxon>
        <taxon>Actinopterygii</taxon>
        <taxon>Neopterygii</taxon>
        <taxon>Teleostei</taxon>
        <taxon>Neoteleostei</taxon>
        <taxon>Acanthomorphata</taxon>
        <taxon>Eupercaria</taxon>
        <taxon>Perciformes</taxon>
        <taxon>Notothenioidei</taxon>
        <taxon>Channichthyidae</taxon>
        <taxon>Champsocephalus</taxon>
    </lineage>
</organism>
<accession>A0AAN8BNS2</accession>
<sequence>MMPMPARALAHRGWELYVWVGDTSRGTLFVKCRHSHSRQPASIQRCRACKLLCLHAALTILTQMRSDNWGCSLINNIKMEGVS</sequence>
<gene>
    <name evidence="1" type="ORF">CesoFtcFv8_016649</name>
</gene>
<evidence type="ECO:0000313" key="2">
    <source>
        <dbReference type="Proteomes" id="UP001335648"/>
    </source>
</evidence>